<dbReference type="Pfam" id="PF22041">
    <property type="entry name" value="GST_C_7"/>
    <property type="match status" value="1"/>
</dbReference>
<dbReference type="EMBL" id="JBHPON010000003">
    <property type="protein sequence ID" value="MFC6037244.1"/>
    <property type="molecule type" value="Genomic_DNA"/>
</dbReference>
<sequence>MALKLYDLALADPDIRPSPFCWMVKFALLHKALEFEPILVGFADKTKYPDPEYGRIPVIVDGEEMVKDSAAIMAWLDKTYPENPLVATQGEAAAAEFYRSWLFSSFFPAVSPMLVSRIHALAAEDDKPYFRASREERFGKTLEELAALPGQKEKTEASLQILSAPLGRYRFLGGDAPNLCDYIVMGAFMWPRLSTAEDIYEAPQSVAAWFERMLDLFDGYARNAKRPS</sequence>
<dbReference type="PROSITE" id="PS50404">
    <property type="entry name" value="GST_NTER"/>
    <property type="match status" value="1"/>
</dbReference>
<organism evidence="3 4">
    <name type="scientific">Hyphococcus aureus</name>
    <dbReference type="NCBI Taxonomy" id="2666033"/>
    <lineage>
        <taxon>Bacteria</taxon>
        <taxon>Pseudomonadati</taxon>
        <taxon>Pseudomonadota</taxon>
        <taxon>Alphaproteobacteria</taxon>
        <taxon>Parvularculales</taxon>
        <taxon>Parvularculaceae</taxon>
        <taxon>Hyphococcus</taxon>
    </lineage>
</organism>
<dbReference type="RefSeq" id="WP_379881388.1">
    <property type="nucleotide sequence ID" value="NZ_JBHPON010000003.1"/>
</dbReference>
<reference evidence="3 4" key="1">
    <citation type="submission" date="2024-09" db="EMBL/GenBank/DDBJ databases">
        <authorList>
            <person name="Zhang Z.-H."/>
        </authorList>
    </citation>
    <scope>NUCLEOTIDE SEQUENCE [LARGE SCALE GENOMIC DNA]</scope>
    <source>
        <strain evidence="3 4">HHTR114</strain>
    </source>
</reference>
<accession>A0ABW1KZB6</accession>
<dbReference type="Proteomes" id="UP001596116">
    <property type="component" value="Unassembled WGS sequence"/>
</dbReference>
<dbReference type="Pfam" id="PF13417">
    <property type="entry name" value="GST_N_3"/>
    <property type="match status" value="1"/>
</dbReference>
<evidence type="ECO:0000259" key="2">
    <source>
        <dbReference type="PROSITE" id="PS50405"/>
    </source>
</evidence>
<gene>
    <name evidence="3" type="ORF">ACFMB1_16930</name>
</gene>
<evidence type="ECO:0000259" key="1">
    <source>
        <dbReference type="PROSITE" id="PS50404"/>
    </source>
</evidence>
<proteinExistence type="predicted"/>
<dbReference type="SUPFAM" id="SSF52833">
    <property type="entry name" value="Thioredoxin-like"/>
    <property type="match status" value="1"/>
</dbReference>
<dbReference type="InterPro" id="IPR010987">
    <property type="entry name" value="Glutathione-S-Trfase_C-like"/>
</dbReference>
<evidence type="ECO:0000313" key="3">
    <source>
        <dbReference type="EMBL" id="MFC6037244.1"/>
    </source>
</evidence>
<keyword evidence="4" id="KW-1185">Reference proteome</keyword>
<dbReference type="SUPFAM" id="SSF47616">
    <property type="entry name" value="GST C-terminal domain-like"/>
    <property type="match status" value="1"/>
</dbReference>
<dbReference type="InterPro" id="IPR036282">
    <property type="entry name" value="Glutathione-S-Trfase_C_sf"/>
</dbReference>
<evidence type="ECO:0000313" key="4">
    <source>
        <dbReference type="Proteomes" id="UP001596116"/>
    </source>
</evidence>
<dbReference type="InterPro" id="IPR054416">
    <property type="entry name" value="GST_UstS-like_C"/>
</dbReference>
<dbReference type="Gene3D" id="3.40.30.10">
    <property type="entry name" value="Glutaredoxin"/>
    <property type="match status" value="1"/>
</dbReference>
<dbReference type="InterPro" id="IPR004045">
    <property type="entry name" value="Glutathione_S-Trfase_N"/>
</dbReference>
<dbReference type="PROSITE" id="PS50405">
    <property type="entry name" value="GST_CTER"/>
    <property type="match status" value="1"/>
</dbReference>
<feature type="domain" description="GST C-terminal" evidence="2">
    <location>
        <begin position="88"/>
        <end position="228"/>
    </location>
</feature>
<feature type="domain" description="GST N-terminal" evidence="1">
    <location>
        <begin position="8"/>
        <end position="84"/>
    </location>
</feature>
<comment type="caution">
    <text evidence="3">The sequence shown here is derived from an EMBL/GenBank/DDBJ whole genome shotgun (WGS) entry which is preliminary data.</text>
</comment>
<name>A0ABW1KZB6_9PROT</name>
<protein>
    <submittedName>
        <fullName evidence="3">Glutathione S-transferase N-terminal domain-containing protein</fullName>
    </submittedName>
</protein>
<dbReference type="Gene3D" id="1.20.1050.10">
    <property type="match status" value="1"/>
</dbReference>
<dbReference type="InterPro" id="IPR036249">
    <property type="entry name" value="Thioredoxin-like_sf"/>
</dbReference>